<reference evidence="6 11" key="1">
    <citation type="journal article" date="2005" name="Appl. Environ. Microbiol.">
        <title>Intestinal bacterial communities that produce active estrogen-like compounds enterodiol and enterolactone in humans.</title>
        <authorList>
            <person name="Clavel T."/>
            <person name="Henderson G."/>
            <person name="Alpert C.A."/>
            <person name="Philippe C."/>
            <person name="Rigottier-Gois L."/>
            <person name="Dore J."/>
            <person name="Blaut M."/>
        </authorList>
    </citation>
    <scope>NUCLEOTIDE SEQUENCE [LARGE SCALE GENOMIC DNA]</scope>
    <source>
        <strain evidence="6 11">SECO-MT75m2</strain>
    </source>
</reference>
<dbReference type="AlphaFoldDB" id="A0A369MH06"/>
<name>A0A369MH06_EGGLN</name>
<evidence type="ECO:0000313" key="3">
    <source>
        <dbReference type="EMBL" id="RDB81404.1"/>
    </source>
</evidence>
<evidence type="ECO:0000313" key="7">
    <source>
        <dbReference type="Proteomes" id="UP000253752"/>
    </source>
</evidence>
<dbReference type="Proteomes" id="UP000253915">
    <property type="component" value="Unassembled WGS sequence"/>
</dbReference>
<evidence type="ECO:0000313" key="11">
    <source>
        <dbReference type="Proteomes" id="UP000312594"/>
    </source>
</evidence>
<dbReference type="EMBL" id="VEVP01000009">
    <property type="protein sequence ID" value="TNU92097.1"/>
    <property type="molecule type" value="Genomic_DNA"/>
</dbReference>
<evidence type="ECO:0000313" key="6">
    <source>
        <dbReference type="EMBL" id="TNU92097.1"/>
    </source>
</evidence>
<dbReference type="EMBL" id="PPTU01000007">
    <property type="protein sequence ID" value="RDB71237.1"/>
    <property type="molecule type" value="Genomic_DNA"/>
</dbReference>
<evidence type="ECO:0000313" key="10">
    <source>
        <dbReference type="Proteomes" id="UP000253970"/>
    </source>
</evidence>
<dbReference type="RefSeq" id="WP_009305293.1">
    <property type="nucleotide sequence ID" value="NZ_AP025575.1"/>
</dbReference>
<evidence type="ECO:0000313" key="4">
    <source>
        <dbReference type="EMBL" id="RDB85845.1"/>
    </source>
</evidence>
<sequence>MTMFETADMSEMEIRDAFGFTKTKPIVFKERGEDGQTIKTLSVSSMKLIRLDTDGKMGSLAITLEDGRELRICSAYLKEMQAARFTFETKVDDEE</sequence>
<evidence type="ECO:0000313" key="12">
    <source>
        <dbReference type="Proteomes" id="UP000436429"/>
    </source>
</evidence>
<comment type="caution">
    <text evidence="2">The sequence shown here is derived from an EMBL/GenBank/DDBJ whole genome shotgun (WGS) entry which is preliminary data.</text>
</comment>
<reference evidence="6" key="3">
    <citation type="submission" date="2019-06" db="EMBL/GenBank/DDBJ databases">
        <authorList>
            <person name="Bisanz J.E."/>
            <person name="Turnbaugh P.J."/>
        </authorList>
    </citation>
    <scope>NUCLEOTIDE SEQUENCE</scope>
    <source>
        <strain evidence="6">SECO-MT75m2</strain>
    </source>
</reference>
<dbReference type="Proteomes" id="UP000436429">
    <property type="component" value="Unassembled WGS sequence"/>
</dbReference>
<proteinExistence type="predicted"/>
<evidence type="ECO:0000313" key="2">
    <source>
        <dbReference type="EMBL" id="RDB71237.1"/>
    </source>
</evidence>
<dbReference type="Proteomes" id="UP000253970">
    <property type="component" value="Unassembled WGS sequence"/>
</dbReference>
<gene>
    <name evidence="5" type="ORF">C1853_05645</name>
    <name evidence="4" type="ORF">C1871_07780</name>
    <name evidence="3" type="ORF">C1872_01655</name>
    <name evidence="2" type="ORF">C1875_06005</name>
    <name evidence="6" type="ORF">FIC87_05420</name>
    <name evidence="1" type="ORF">GO726_06030</name>
</gene>
<organism evidence="2 10">
    <name type="scientific">Eggerthella lenta</name>
    <name type="common">Eubacterium lentum</name>
    <dbReference type="NCBI Taxonomy" id="84112"/>
    <lineage>
        <taxon>Bacteria</taxon>
        <taxon>Bacillati</taxon>
        <taxon>Actinomycetota</taxon>
        <taxon>Coriobacteriia</taxon>
        <taxon>Eggerthellales</taxon>
        <taxon>Eggerthellaceae</taxon>
        <taxon>Eggerthella</taxon>
    </lineage>
</organism>
<evidence type="ECO:0000313" key="1">
    <source>
        <dbReference type="EMBL" id="MVN32725.1"/>
    </source>
</evidence>
<dbReference type="EMBL" id="PPTX01000002">
    <property type="protein sequence ID" value="RDB81404.1"/>
    <property type="molecule type" value="Genomic_DNA"/>
</dbReference>
<dbReference type="EMBL" id="PPTY01000010">
    <property type="protein sequence ID" value="RDB85845.1"/>
    <property type="molecule type" value="Genomic_DNA"/>
</dbReference>
<protein>
    <submittedName>
        <fullName evidence="2">Uncharacterized protein</fullName>
    </submittedName>
</protein>
<dbReference type="EMBL" id="WPOM01000009">
    <property type="protein sequence ID" value="MVN32725.1"/>
    <property type="molecule type" value="Genomic_DNA"/>
</dbReference>
<evidence type="ECO:0000313" key="8">
    <source>
        <dbReference type="Proteomes" id="UP000253857"/>
    </source>
</evidence>
<dbReference type="Proteomes" id="UP000253752">
    <property type="component" value="Unassembled WGS sequence"/>
</dbReference>
<dbReference type="GeneID" id="69512207"/>
<dbReference type="Proteomes" id="UP000253857">
    <property type="component" value="Unassembled WGS sequence"/>
</dbReference>
<dbReference type="Proteomes" id="UP000312594">
    <property type="component" value="Unassembled WGS sequence"/>
</dbReference>
<reference evidence="1 12" key="4">
    <citation type="submission" date="2019-11" db="EMBL/GenBank/DDBJ databases">
        <title>Whole genome shotgun sequencing (WGS) data from Adlercreutzia equolifaciens ResAG-91, Eggerthella lenta MRI-F36, MRI-F37, MRI-F40, ResAG-49, ResAG-88, ResAG-121, ResAG-145, and Gordonibacter sp. ResAG-5, ResAG-26, ResAG-43, ResAG-50, ResAG-59.</title>
        <authorList>
            <person name="Stoll D.A."/>
            <person name="Danylec N."/>
            <person name="Franz C.M.A.P."/>
            <person name="Huch M."/>
        </authorList>
    </citation>
    <scope>NUCLEOTIDE SEQUENCE [LARGE SCALE GENOMIC DNA]</scope>
    <source>
        <strain evidence="1 12">ResAG-88</strain>
    </source>
</reference>
<evidence type="ECO:0000313" key="9">
    <source>
        <dbReference type="Proteomes" id="UP000253915"/>
    </source>
</evidence>
<dbReference type="EMBL" id="PPUQ01000005">
    <property type="protein sequence ID" value="RDC39749.1"/>
    <property type="molecule type" value="Genomic_DNA"/>
</dbReference>
<evidence type="ECO:0000313" key="5">
    <source>
        <dbReference type="EMBL" id="RDC39749.1"/>
    </source>
</evidence>
<accession>A0A369MH06</accession>
<reference evidence="7 8" key="2">
    <citation type="journal article" date="2018" name="Elife">
        <title>Discovery and characterization of a prevalent human gut bacterial enzyme sufficient for the inactivation of a family of plant toxins.</title>
        <authorList>
            <person name="Koppel N."/>
            <person name="Bisanz J.E."/>
            <person name="Pandelia M.E."/>
            <person name="Turnbaugh P.J."/>
            <person name="Balskus E.P."/>
        </authorList>
    </citation>
    <scope>NUCLEOTIDE SEQUENCE [LARGE SCALE GENOMIC DNA]</scope>
    <source>
        <strain evidence="5 9">16A</strain>
        <strain evidence="4 8">FAA1-1-60AUCSF</strain>
        <strain evidence="3 7">MR1 #12</strain>
        <strain evidence="2 10">W1 BHI 6</strain>
    </source>
</reference>